<comment type="caution">
    <text evidence="2">The sequence shown here is derived from an EMBL/GenBank/DDBJ whole genome shotgun (WGS) entry which is preliminary data.</text>
</comment>
<accession>A0A9D1V0J6</accession>
<evidence type="ECO:0000313" key="2">
    <source>
        <dbReference type="EMBL" id="HIX03847.1"/>
    </source>
</evidence>
<dbReference type="AlphaFoldDB" id="A0A9D1V0J6"/>
<sequence length="82" mass="9176">MEIQEQNTRNHSVVTVGDWILTMILMLIPIVNFIMLLVWAFSSSTPASKSNWAKATLIFMLLGALLTFLFWGSIASLMLVGM</sequence>
<dbReference type="Proteomes" id="UP000824202">
    <property type="component" value="Unassembled WGS sequence"/>
</dbReference>
<keyword evidence="1" id="KW-0472">Membrane</keyword>
<reference evidence="2" key="2">
    <citation type="submission" date="2021-04" db="EMBL/GenBank/DDBJ databases">
        <authorList>
            <person name="Gilroy R."/>
        </authorList>
    </citation>
    <scope>NUCLEOTIDE SEQUENCE</scope>
    <source>
        <strain evidence="2">23274</strain>
    </source>
</reference>
<reference evidence="2" key="1">
    <citation type="journal article" date="2021" name="PeerJ">
        <title>Extensive microbial diversity within the chicken gut microbiome revealed by metagenomics and culture.</title>
        <authorList>
            <person name="Gilroy R."/>
            <person name="Ravi A."/>
            <person name="Getino M."/>
            <person name="Pursley I."/>
            <person name="Horton D.L."/>
            <person name="Alikhan N.F."/>
            <person name="Baker D."/>
            <person name="Gharbi K."/>
            <person name="Hall N."/>
            <person name="Watson M."/>
            <person name="Adriaenssens E.M."/>
            <person name="Foster-Nyarko E."/>
            <person name="Jarju S."/>
            <person name="Secka A."/>
            <person name="Antonio M."/>
            <person name="Oren A."/>
            <person name="Chaudhuri R.R."/>
            <person name="La Ragione R."/>
            <person name="Hildebrand F."/>
            <person name="Pallen M.J."/>
        </authorList>
    </citation>
    <scope>NUCLEOTIDE SEQUENCE</scope>
    <source>
        <strain evidence="2">23274</strain>
    </source>
</reference>
<protein>
    <submittedName>
        <fullName evidence="2">Uncharacterized protein</fullName>
    </submittedName>
</protein>
<keyword evidence="1" id="KW-0812">Transmembrane</keyword>
<proteinExistence type="predicted"/>
<gene>
    <name evidence="2" type="ORF">H9863_07005</name>
</gene>
<keyword evidence="1" id="KW-1133">Transmembrane helix</keyword>
<feature type="transmembrane region" description="Helical" evidence="1">
    <location>
        <begin position="53"/>
        <end position="80"/>
    </location>
</feature>
<dbReference type="EMBL" id="DXFT01000135">
    <property type="protein sequence ID" value="HIX03847.1"/>
    <property type="molecule type" value="Genomic_DNA"/>
</dbReference>
<name>A0A9D1V0J6_9BACT</name>
<organism evidence="2 3">
    <name type="scientific">Candidatus Odoribacter faecigallinarum</name>
    <dbReference type="NCBI Taxonomy" id="2838706"/>
    <lineage>
        <taxon>Bacteria</taxon>
        <taxon>Pseudomonadati</taxon>
        <taxon>Bacteroidota</taxon>
        <taxon>Bacteroidia</taxon>
        <taxon>Bacteroidales</taxon>
        <taxon>Odoribacteraceae</taxon>
        <taxon>Odoribacter</taxon>
    </lineage>
</organism>
<evidence type="ECO:0000313" key="3">
    <source>
        <dbReference type="Proteomes" id="UP000824202"/>
    </source>
</evidence>
<evidence type="ECO:0000256" key="1">
    <source>
        <dbReference type="SAM" id="Phobius"/>
    </source>
</evidence>
<feature type="transmembrane region" description="Helical" evidence="1">
    <location>
        <begin position="20"/>
        <end position="41"/>
    </location>
</feature>